<keyword evidence="6 7" id="KW-0472">Membrane</keyword>
<dbReference type="Proteomes" id="UP001596267">
    <property type="component" value="Unassembled WGS sequence"/>
</dbReference>
<dbReference type="SUPFAM" id="SSF103473">
    <property type="entry name" value="MFS general substrate transporter"/>
    <property type="match status" value="1"/>
</dbReference>
<dbReference type="PANTHER" id="PTHR43414">
    <property type="entry name" value="MULTIDRUG RESISTANCE PROTEIN MDTG"/>
    <property type="match status" value="1"/>
</dbReference>
<dbReference type="InterPro" id="IPR020846">
    <property type="entry name" value="MFS_dom"/>
</dbReference>
<dbReference type="PANTHER" id="PTHR43414:SF6">
    <property type="entry name" value="MULTIDRUG RESISTANCE PROTEIN MDTG"/>
    <property type="match status" value="1"/>
</dbReference>
<reference evidence="10" key="1">
    <citation type="journal article" date="2019" name="Int. J. Syst. Evol. Microbiol.">
        <title>The Global Catalogue of Microorganisms (GCM) 10K type strain sequencing project: providing services to taxonomists for standard genome sequencing and annotation.</title>
        <authorList>
            <consortium name="The Broad Institute Genomics Platform"/>
            <consortium name="The Broad Institute Genome Sequencing Center for Infectious Disease"/>
            <person name="Wu L."/>
            <person name="Ma J."/>
        </authorList>
    </citation>
    <scope>NUCLEOTIDE SEQUENCE [LARGE SCALE GENOMIC DNA]</scope>
    <source>
        <strain evidence="10">CCUG 42001</strain>
    </source>
</reference>
<feature type="transmembrane region" description="Helical" evidence="7">
    <location>
        <begin position="89"/>
        <end position="108"/>
    </location>
</feature>
<keyword evidence="3" id="KW-1003">Cell membrane</keyword>
<dbReference type="Gene3D" id="1.20.1250.20">
    <property type="entry name" value="MFS general substrate transporter like domains"/>
    <property type="match status" value="2"/>
</dbReference>
<feature type="transmembrane region" description="Helical" evidence="7">
    <location>
        <begin position="176"/>
        <end position="196"/>
    </location>
</feature>
<comment type="caution">
    <text evidence="9">The sequence shown here is derived from an EMBL/GenBank/DDBJ whole genome shotgun (WGS) entry which is preliminary data.</text>
</comment>
<evidence type="ECO:0000259" key="8">
    <source>
        <dbReference type="PROSITE" id="PS50850"/>
    </source>
</evidence>
<evidence type="ECO:0000256" key="2">
    <source>
        <dbReference type="ARBA" id="ARBA00022448"/>
    </source>
</evidence>
<evidence type="ECO:0000256" key="5">
    <source>
        <dbReference type="ARBA" id="ARBA00022989"/>
    </source>
</evidence>
<feature type="transmembrane region" description="Helical" evidence="7">
    <location>
        <begin position="382"/>
        <end position="405"/>
    </location>
</feature>
<evidence type="ECO:0000313" key="9">
    <source>
        <dbReference type="EMBL" id="MFC6387509.1"/>
    </source>
</evidence>
<gene>
    <name evidence="9" type="ORF">ACFP7A_12955</name>
</gene>
<dbReference type="InterPro" id="IPR036259">
    <property type="entry name" value="MFS_trans_sf"/>
</dbReference>
<feature type="transmembrane region" description="Helical" evidence="7">
    <location>
        <begin position="20"/>
        <end position="44"/>
    </location>
</feature>
<dbReference type="PROSITE" id="PS50850">
    <property type="entry name" value="MFS"/>
    <property type="match status" value="1"/>
</dbReference>
<dbReference type="PRINTS" id="PR01035">
    <property type="entry name" value="TCRTETA"/>
</dbReference>
<evidence type="ECO:0000256" key="6">
    <source>
        <dbReference type="ARBA" id="ARBA00023136"/>
    </source>
</evidence>
<feature type="transmembrane region" description="Helical" evidence="7">
    <location>
        <begin position="226"/>
        <end position="252"/>
    </location>
</feature>
<comment type="subcellular location">
    <subcellularLocation>
        <location evidence="1">Cell membrane</location>
        <topology evidence="1">Multi-pass membrane protein</topology>
    </subcellularLocation>
</comment>
<protein>
    <submittedName>
        <fullName evidence="9">MFS transporter</fullName>
    </submittedName>
</protein>
<dbReference type="EMBL" id="JBHSTQ010000016">
    <property type="protein sequence ID" value="MFC6387509.1"/>
    <property type="molecule type" value="Genomic_DNA"/>
</dbReference>
<evidence type="ECO:0000256" key="4">
    <source>
        <dbReference type="ARBA" id="ARBA00022692"/>
    </source>
</evidence>
<sequence length="413" mass="45090">MNFKTLPRNSPKQLWSKNLVVLWFGVFMTGMGLSEIMPFLSLFIGELGSYNKQQTTFYTGIVFAVSFLMMALVSPLWGRLADKKGRKLMLLRASFGMAVAFFLMGFVTNVWELMLLRAVQGAFGGYVSNSNALIASQTPKRHAGRALSILVTGITAGTLLGPLLGGILAGLFSYRLAFHITGIIMFSVFIFTYFFVKEGSGEHKSTLTAHASATPIGIRAILKNHFLFILISTTLFVQVVTMSINPILSLFVKELVNPNSTSSITFIAGVVAAMPGISTVIAAPMFGRLGDRIGTQKLLIFGFIFASIIFFLTSFVTSILPLILLRFLTGISDAAMLPSVQTLLSKNTSAEHTSIVFSYNQSFQSIGSVLGPITGSVIASIFAYQGIFIFSGALMLVNLIFFWAVTTKNRRYR</sequence>
<organism evidence="9 10">
    <name type="scientific">Sporolactobacillus kofuensis</name>
    <dbReference type="NCBI Taxonomy" id="269672"/>
    <lineage>
        <taxon>Bacteria</taxon>
        <taxon>Bacillati</taxon>
        <taxon>Bacillota</taxon>
        <taxon>Bacilli</taxon>
        <taxon>Bacillales</taxon>
        <taxon>Sporolactobacillaceae</taxon>
        <taxon>Sporolactobacillus</taxon>
    </lineage>
</organism>
<keyword evidence="5 7" id="KW-1133">Transmembrane helix</keyword>
<feature type="transmembrane region" description="Helical" evidence="7">
    <location>
        <begin position="114"/>
        <end position="134"/>
    </location>
</feature>
<keyword evidence="2" id="KW-0813">Transport</keyword>
<feature type="domain" description="Major facilitator superfamily (MFS) profile" evidence="8">
    <location>
        <begin position="18"/>
        <end position="410"/>
    </location>
</feature>
<feature type="transmembrane region" description="Helical" evidence="7">
    <location>
        <begin position="264"/>
        <end position="286"/>
    </location>
</feature>
<evidence type="ECO:0000256" key="3">
    <source>
        <dbReference type="ARBA" id="ARBA00022475"/>
    </source>
</evidence>
<evidence type="ECO:0000256" key="7">
    <source>
        <dbReference type="SAM" id="Phobius"/>
    </source>
</evidence>
<keyword evidence="4 7" id="KW-0812">Transmembrane</keyword>
<dbReference type="RefSeq" id="WP_253077257.1">
    <property type="nucleotide sequence ID" value="NZ_JAMXWN010000018.1"/>
</dbReference>
<proteinExistence type="predicted"/>
<feature type="transmembrane region" description="Helical" evidence="7">
    <location>
        <begin position="56"/>
        <end position="77"/>
    </location>
</feature>
<evidence type="ECO:0000256" key="1">
    <source>
        <dbReference type="ARBA" id="ARBA00004651"/>
    </source>
</evidence>
<name>A0ABW1WIP1_9BACL</name>
<accession>A0ABW1WIP1</accession>
<feature type="transmembrane region" description="Helical" evidence="7">
    <location>
        <begin position="146"/>
        <end position="170"/>
    </location>
</feature>
<dbReference type="InterPro" id="IPR001958">
    <property type="entry name" value="Tet-R_TetA/multi-R_MdtG-like"/>
</dbReference>
<evidence type="ECO:0000313" key="10">
    <source>
        <dbReference type="Proteomes" id="UP001596267"/>
    </source>
</evidence>
<dbReference type="InterPro" id="IPR011701">
    <property type="entry name" value="MFS"/>
</dbReference>
<dbReference type="Pfam" id="PF07690">
    <property type="entry name" value="MFS_1"/>
    <property type="match status" value="1"/>
</dbReference>
<feature type="transmembrane region" description="Helical" evidence="7">
    <location>
        <begin position="298"/>
        <end position="324"/>
    </location>
</feature>
<keyword evidence="10" id="KW-1185">Reference proteome</keyword>